<reference evidence="1 2" key="1">
    <citation type="submission" date="2020-03" db="EMBL/GenBank/DDBJ databases">
        <title>Genomic Encyclopedia of Type Strains, Phase IV (KMG-IV): sequencing the most valuable type-strain genomes for metagenomic binning, comparative biology and taxonomic classification.</title>
        <authorList>
            <person name="Goeker M."/>
        </authorList>
    </citation>
    <scope>NUCLEOTIDE SEQUENCE [LARGE SCALE GENOMIC DNA]</scope>
    <source>
        <strain evidence="1 2">DSM 19867</strain>
    </source>
</reference>
<sequence length="167" mass="17474">MRKVEWIGAIVLVGVLGGAAALATTIDFGLHTNTVASDTGLPAYPGAKPHKDKDDESGVRLWGSVGAFGMKMAVSELDSDDQPARVAGFYRDALRKFGPVLDCSPGQPRPPKAAKNSDALDCGDDHAEAGGFVFKVGVKKNFHVVAVEPQGRGSKIGLVAVQMRGTD</sequence>
<evidence type="ECO:0000313" key="2">
    <source>
        <dbReference type="Proteomes" id="UP000570514"/>
    </source>
</evidence>
<organism evidence="1 2">
    <name type="scientific">Rhizomicrobium palustre</name>
    <dbReference type="NCBI Taxonomy" id="189966"/>
    <lineage>
        <taxon>Bacteria</taxon>
        <taxon>Pseudomonadati</taxon>
        <taxon>Pseudomonadota</taxon>
        <taxon>Alphaproteobacteria</taxon>
        <taxon>Micropepsales</taxon>
        <taxon>Micropepsaceae</taxon>
        <taxon>Rhizomicrobium</taxon>
    </lineage>
</organism>
<proteinExistence type="predicted"/>
<protein>
    <submittedName>
        <fullName evidence="1">Uncharacterized protein</fullName>
    </submittedName>
</protein>
<comment type="caution">
    <text evidence="1">The sequence shown here is derived from an EMBL/GenBank/DDBJ whole genome shotgun (WGS) entry which is preliminary data.</text>
</comment>
<keyword evidence="2" id="KW-1185">Reference proteome</keyword>
<dbReference type="EMBL" id="JAASRM010000001">
    <property type="protein sequence ID" value="NIK90262.1"/>
    <property type="molecule type" value="Genomic_DNA"/>
</dbReference>
<evidence type="ECO:0000313" key="1">
    <source>
        <dbReference type="EMBL" id="NIK90262.1"/>
    </source>
</evidence>
<dbReference type="RefSeq" id="WP_167084654.1">
    <property type="nucleotide sequence ID" value="NZ_BAAADC010000001.1"/>
</dbReference>
<accession>A0A846N501</accession>
<dbReference type="AlphaFoldDB" id="A0A846N501"/>
<name>A0A846N501_9PROT</name>
<gene>
    <name evidence="1" type="ORF">FHS83_003580</name>
</gene>
<dbReference type="Proteomes" id="UP000570514">
    <property type="component" value="Unassembled WGS sequence"/>
</dbReference>